<keyword evidence="3 6" id="KW-0032">Aminotransferase</keyword>
<dbReference type="PANTHER" id="PTHR46383">
    <property type="entry name" value="ASPARTATE AMINOTRANSFERASE"/>
    <property type="match status" value="1"/>
</dbReference>
<dbReference type="GO" id="GO:0030170">
    <property type="term" value="F:pyridoxal phosphate binding"/>
    <property type="evidence" value="ECO:0007669"/>
    <property type="project" value="InterPro"/>
</dbReference>
<dbReference type="EC" id="2.6.1.-" evidence="6"/>
<protein>
    <recommendedName>
        <fullName evidence="6">Aminotransferase</fullName>
        <ecNumber evidence="6">2.6.1.-</ecNumber>
    </recommendedName>
</protein>
<sequence length="428" mass="44624">MTSAPAFPLSQRVQRARLSPNAAASARAAALVAQGRDVISLTTGEPDFDTPEPIKQAAIAALQRGETKYTPTAGTAALREAIRAKYARDNALDYSAGQIIVSNGGKQVIYNAFAATLDAGSEVIVPAPYWPSFPDIVHVNDGTPVIVPCDIGAGFKLTPAVLEAAITPRTRWLVLNTPGNPSGALYDAAELAALAEVLRRHPQVLVLLDELYEHIWFTPEAPAHWLQAAPDLKERTLLVNGASKTYAMTGWRIGWGAGPAALVQAMVVIQSQASSGPNSVAQAAVAAALESADQSFPAQARGAYARRAELVTQAINAVPGLSLLPPGGSFFAFVHCGGLIGHVRPDGQVIRTDSDLTEWLLESEGVAAVDGPSYGLSPYFRISTAASDAVLTDATARIARAVAALRPPQAAPASAPPVARVPDAEAAA</sequence>
<dbReference type="PROSITE" id="PS00105">
    <property type="entry name" value="AA_TRANSFER_CLASS_1"/>
    <property type="match status" value="1"/>
</dbReference>
<comment type="similarity">
    <text evidence="2 6">Belongs to the class-I pyridoxal-phosphate-dependent aminotransferase family.</text>
</comment>
<keyword evidence="4 6" id="KW-0808">Transferase</keyword>
<evidence type="ECO:0000256" key="3">
    <source>
        <dbReference type="ARBA" id="ARBA00022576"/>
    </source>
</evidence>
<dbReference type="Proteomes" id="UP000199317">
    <property type="component" value="Unassembled WGS sequence"/>
</dbReference>
<comment type="cofactor">
    <cofactor evidence="1 6">
        <name>pyridoxal 5'-phosphate</name>
        <dbReference type="ChEBI" id="CHEBI:597326"/>
    </cofactor>
</comment>
<dbReference type="GO" id="GO:0006520">
    <property type="term" value="P:amino acid metabolic process"/>
    <property type="evidence" value="ECO:0007669"/>
    <property type="project" value="InterPro"/>
</dbReference>
<dbReference type="AlphaFoldDB" id="A0A1H0R2T1"/>
<dbReference type="PANTHER" id="PTHR46383:SF1">
    <property type="entry name" value="ASPARTATE AMINOTRANSFERASE"/>
    <property type="match status" value="1"/>
</dbReference>
<accession>A0A1H0R2T1</accession>
<dbReference type="InterPro" id="IPR015422">
    <property type="entry name" value="PyrdxlP-dep_Trfase_small"/>
</dbReference>
<evidence type="ECO:0000313" key="9">
    <source>
        <dbReference type="Proteomes" id="UP000199317"/>
    </source>
</evidence>
<dbReference type="SUPFAM" id="SSF53383">
    <property type="entry name" value="PLP-dependent transferases"/>
    <property type="match status" value="1"/>
</dbReference>
<evidence type="ECO:0000259" key="7">
    <source>
        <dbReference type="Pfam" id="PF00155"/>
    </source>
</evidence>
<dbReference type="InterPro" id="IPR004839">
    <property type="entry name" value="Aminotransferase_I/II_large"/>
</dbReference>
<reference evidence="9" key="1">
    <citation type="submission" date="2016-10" db="EMBL/GenBank/DDBJ databases">
        <authorList>
            <person name="Varghese N."/>
            <person name="Submissions S."/>
        </authorList>
    </citation>
    <scope>NUCLEOTIDE SEQUENCE [LARGE SCALE GENOMIC DNA]</scope>
    <source>
        <strain evidence="9">DSM 17101</strain>
    </source>
</reference>
<organism evidence="8 9">
    <name type="scientific">Paracidovorax cattleyae</name>
    <dbReference type="NCBI Taxonomy" id="80868"/>
    <lineage>
        <taxon>Bacteria</taxon>
        <taxon>Pseudomonadati</taxon>
        <taxon>Pseudomonadota</taxon>
        <taxon>Betaproteobacteria</taxon>
        <taxon>Burkholderiales</taxon>
        <taxon>Comamonadaceae</taxon>
        <taxon>Paracidovorax</taxon>
    </lineage>
</organism>
<dbReference type="Gene3D" id="3.40.640.10">
    <property type="entry name" value="Type I PLP-dependent aspartate aminotransferase-like (Major domain)"/>
    <property type="match status" value="1"/>
</dbReference>
<dbReference type="InterPro" id="IPR015421">
    <property type="entry name" value="PyrdxlP-dep_Trfase_major"/>
</dbReference>
<evidence type="ECO:0000256" key="1">
    <source>
        <dbReference type="ARBA" id="ARBA00001933"/>
    </source>
</evidence>
<dbReference type="GO" id="GO:0008483">
    <property type="term" value="F:transaminase activity"/>
    <property type="evidence" value="ECO:0007669"/>
    <property type="project" value="UniProtKB-KW"/>
</dbReference>
<dbReference type="InterPro" id="IPR015424">
    <property type="entry name" value="PyrdxlP-dep_Trfase"/>
</dbReference>
<feature type="domain" description="Aminotransferase class I/classII large" evidence="7">
    <location>
        <begin position="37"/>
        <end position="396"/>
    </location>
</feature>
<dbReference type="OrthoDB" id="9803354at2"/>
<dbReference type="InterPro" id="IPR004838">
    <property type="entry name" value="NHTrfase_class1_PyrdxlP-BS"/>
</dbReference>
<evidence type="ECO:0000256" key="4">
    <source>
        <dbReference type="ARBA" id="ARBA00022679"/>
    </source>
</evidence>
<keyword evidence="9" id="KW-1185">Reference proteome</keyword>
<proteinExistence type="inferred from homology"/>
<dbReference type="InterPro" id="IPR050596">
    <property type="entry name" value="AspAT/PAT-like"/>
</dbReference>
<dbReference type="Pfam" id="PF00155">
    <property type="entry name" value="Aminotran_1_2"/>
    <property type="match status" value="1"/>
</dbReference>
<keyword evidence="5" id="KW-0663">Pyridoxal phosphate</keyword>
<evidence type="ECO:0000256" key="2">
    <source>
        <dbReference type="ARBA" id="ARBA00007441"/>
    </source>
</evidence>
<evidence type="ECO:0000256" key="6">
    <source>
        <dbReference type="RuleBase" id="RU000481"/>
    </source>
</evidence>
<evidence type="ECO:0000256" key="5">
    <source>
        <dbReference type="ARBA" id="ARBA00022898"/>
    </source>
</evidence>
<gene>
    <name evidence="8" type="ORF">SAMN04489708_109120</name>
</gene>
<dbReference type="FunFam" id="3.40.640.10:FF:000033">
    <property type="entry name" value="Aspartate aminotransferase"/>
    <property type="match status" value="1"/>
</dbReference>
<dbReference type="EMBL" id="FNJL01000009">
    <property type="protein sequence ID" value="SDP23831.1"/>
    <property type="molecule type" value="Genomic_DNA"/>
</dbReference>
<evidence type="ECO:0000313" key="8">
    <source>
        <dbReference type="EMBL" id="SDP23831.1"/>
    </source>
</evidence>
<name>A0A1H0R2T1_9BURK</name>
<dbReference type="RefSeq" id="WP_092833996.1">
    <property type="nucleotide sequence ID" value="NZ_FNJL01000009.1"/>
</dbReference>
<dbReference type="CDD" id="cd00609">
    <property type="entry name" value="AAT_like"/>
    <property type="match status" value="1"/>
</dbReference>
<dbReference type="Gene3D" id="3.90.1150.10">
    <property type="entry name" value="Aspartate Aminotransferase, domain 1"/>
    <property type="match status" value="1"/>
</dbReference>